<evidence type="ECO:0000313" key="2">
    <source>
        <dbReference type="EMBL" id="WXI02795.1"/>
    </source>
</evidence>
<accession>A0AB38ZES2</accession>
<proteinExistence type="evidence at transcript level"/>
<dbReference type="EMBL" id="PP517545">
    <property type="protein sequence ID" value="WXI02795.1"/>
    <property type="molecule type" value="mRNA"/>
</dbReference>
<sequence length="66" mass="7728">MDPNPFFRLFPLLFFFFFIQMQAIIKSSSLENMAILVKNTEKKKTTLHLQKLENVLALYGTNTVFV</sequence>
<keyword evidence="1" id="KW-0812">Transmembrane</keyword>
<protein>
    <submittedName>
        <fullName evidence="2">Venom peptide Os5a</fullName>
    </submittedName>
</protein>
<keyword evidence="1" id="KW-1133">Transmembrane helix</keyword>
<reference evidence="2" key="1">
    <citation type="submission" date="2024-03" db="EMBL/GenBank/DDBJ databases">
        <title>Venom adaptation and exaptation during the trophic switch to blood-feeding by kissing bugs (Reduviidae: Triatominae).</title>
        <authorList>
            <person name="Zdenek C.N."/>
            <person name="Cardoso F.C."/>
            <person name="Robinson S.D."/>
            <person name="Mercedes R.S."/>
            <person name="Raidjoe E.R."/>
            <person name="Hernandez-Vargas M.J."/>
            <person name="Jin J."/>
            <person name="Corzo G."/>
            <person name="Vetter I."/>
            <person name="King G.F."/>
            <person name="Fry B.G."/>
            <person name="Walker A."/>
        </authorList>
    </citation>
    <scope>NUCLEOTIDE SEQUENCE</scope>
</reference>
<name>A0AB38ZES2_9HEMI</name>
<organism evidence="2">
    <name type="scientific">Oncocephalus sp</name>
    <dbReference type="NCBI Taxonomy" id="2944721"/>
    <lineage>
        <taxon>Eukaryota</taxon>
        <taxon>Metazoa</taxon>
        <taxon>Ecdysozoa</taxon>
        <taxon>Arthropoda</taxon>
        <taxon>Hexapoda</taxon>
        <taxon>Insecta</taxon>
        <taxon>Pterygota</taxon>
        <taxon>Neoptera</taxon>
        <taxon>Paraneoptera</taxon>
        <taxon>Hemiptera</taxon>
        <taxon>Heteroptera</taxon>
        <taxon>Panheteroptera</taxon>
        <taxon>Cimicomorpha</taxon>
        <taxon>Reduviidae</taxon>
        <taxon>Stenopodainae</taxon>
        <taxon>Oncocephalus</taxon>
    </lineage>
</organism>
<feature type="transmembrane region" description="Helical" evidence="1">
    <location>
        <begin position="6"/>
        <end position="25"/>
    </location>
</feature>
<evidence type="ECO:0000256" key="1">
    <source>
        <dbReference type="SAM" id="Phobius"/>
    </source>
</evidence>
<keyword evidence="1" id="KW-0472">Membrane</keyword>
<dbReference type="AlphaFoldDB" id="A0AB38ZES2"/>